<sequence length="498" mass="52742">MVGAGDLWEGHRILGVVRDGLVRTVLARQVGDATDTVWLHLRDPGPIDTAAFAAEMQRVQELARAVPQLEPVLYGDVSGSVAWVATRHRGPAVPITEAMRGPDLEAAALETVIALAEAIARCHAQGWVHGSLSPDRVRIAADRRLVITHFGLVRLFRLGASDAAREPLVGAPELLGGGKVGPRADVYGLGTVLYELVCGREFHEGRARAPGGRCSRLTFPDGTPHAVRAAIEMALAEDPRRRYASIELLIAVLKGLMQAWPRLDRAPTSQDGAAAAVDPVPPTSRSAQEARLRVLEDEPEAPGADPRASSDPSGSGRAMGSELEGPDTQPSGASLAEEDEPPVPELPSLETPARPAPTRTPDSHRPAPSALHTDDAHDRGVRRSGAARATAARVGLGVAVSALAFAVSCAMFAWLSHRAQVVAVARKLPSVVMPPAAPRRAIGAGPAGEQREARAMSPRGSSRPRRTAVLSRDEVTTFTPERPFCERGDVSCGADEMY</sequence>
<keyword evidence="6" id="KW-1133">Transmembrane helix</keyword>
<feature type="compositionally biased region" description="Low complexity" evidence="5">
    <location>
        <begin position="439"/>
        <end position="448"/>
    </location>
</feature>
<keyword evidence="4" id="KW-0067">ATP-binding</keyword>
<dbReference type="InterPro" id="IPR000719">
    <property type="entry name" value="Prot_kinase_dom"/>
</dbReference>
<keyword evidence="1" id="KW-0808">Transferase</keyword>
<reference evidence="8 9" key="1">
    <citation type="submission" date="2014-02" db="EMBL/GenBank/DDBJ databases">
        <title>The small core and large imbalanced accessory genome model reveals a collaborative survival strategy of Sorangium cellulosum strains in nature.</title>
        <authorList>
            <person name="Han K."/>
            <person name="Peng R."/>
            <person name="Blom J."/>
            <person name="Li Y.-Z."/>
        </authorList>
    </citation>
    <scope>NUCLEOTIDE SEQUENCE [LARGE SCALE GENOMIC DNA]</scope>
    <source>
        <strain evidence="8 9">So0157-18</strain>
    </source>
</reference>
<keyword evidence="6" id="KW-0812">Transmembrane</keyword>
<proteinExistence type="predicted"/>
<keyword evidence="2" id="KW-0547">Nucleotide-binding</keyword>
<evidence type="ECO:0000256" key="5">
    <source>
        <dbReference type="SAM" id="MobiDB-lite"/>
    </source>
</evidence>
<dbReference type="PANTHER" id="PTHR43289">
    <property type="entry name" value="MITOGEN-ACTIVATED PROTEIN KINASE KINASE KINASE 20-RELATED"/>
    <property type="match status" value="1"/>
</dbReference>
<feature type="compositionally biased region" description="Basic and acidic residues" evidence="5">
    <location>
        <begin position="372"/>
        <end position="381"/>
    </location>
</feature>
<feature type="region of interest" description="Disordered" evidence="5">
    <location>
        <begin position="439"/>
        <end position="473"/>
    </location>
</feature>
<feature type="compositionally biased region" description="Low complexity" evidence="5">
    <location>
        <begin position="351"/>
        <end position="360"/>
    </location>
</feature>
<evidence type="ECO:0000313" key="8">
    <source>
        <dbReference type="EMBL" id="KYF54679.1"/>
    </source>
</evidence>
<feature type="domain" description="Protein kinase" evidence="7">
    <location>
        <begin position="1"/>
        <end position="261"/>
    </location>
</feature>
<name>A0A150PGA1_SORCE</name>
<evidence type="ECO:0000256" key="6">
    <source>
        <dbReference type="SAM" id="Phobius"/>
    </source>
</evidence>
<evidence type="ECO:0000259" key="7">
    <source>
        <dbReference type="PROSITE" id="PS50011"/>
    </source>
</evidence>
<organism evidence="8 9">
    <name type="scientific">Sorangium cellulosum</name>
    <name type="common">Polyangium cellulosum</name>
    <dbReference type="NCBI Taxonomy" id="56"/>
    <lineage>
        <taxon>Bacteria</taxon>
        <taxon>Pseudomonadati</taxon>
        <taxon>Myxococcota</taxon>
        <taxon>Polyangia</taxon>
        <taxon>Polyangiales</taxon>
        <taxon>Polyangiaceae</taxon>
        <taxon>Sorangium</taxon>
    </lineage>
</organism>
<accession>A0A150PGA1</accession>
<dbReference type="EMBL" id="JELX01002658">
    <property type="protein sequence ID" value="KYF54679.1"/>
    <property type="molecule type" value="Genomic_DNA"/>
</dbReference>
<feature type="transmembrane region" description="Helical" evidence="6">
    <location>
        <begin position="394"/>
        <end position="416"/>
    </location>
</feature>
<dbReference type="InterPro" id="IPR011009">
    <property type="entry name" value="Kinase-like_dom_sf"/>
</dbReference>
<dbReference type="GO" id="GO:0005524">
    <property type="term" value="F:ATP binding"/>
    <property type="evidence" value="ECO:0007669"/>
    <property type="project" value="UniProtKB-KW"/>
</dbReference>
<protein>
    <recommendedName>
        <fullName evidence="7">Protein kinase domain-containing protein</fullName>
    </recommendedName>
</protein>
<keyword evidence="6" id="KW-0472">Membrane</keyword>
<evidence type="ECO:0000256" key="1">
    <source>
        <dbReference type="ARBA" id="ARBA00022679"/>
    </source>
</evidence>
<evidence type="ECO:0000256" key="3">
    <source>
        <dbReference type="ARBA" id="ARBA00022777"/>
    </source>
</evidence>
<dbReference type="AlphaFoldDB" id="A0A150PGA1"/>
<comment type="caution">
    <text evidence="8">The sequence shown here is derived from an EMBL/GenBank/DDBJ whole genome shotgun (WGS) entry which is preliminary data.</text>
</comment>
<gene>
    <name evidence="8" type="ORF">BE04_29990</name>
</gene>
<dbReference type="SUPFAM" id="SSF56112">
    <property type="entry name" value="Protein kinase-like (PK-like)"/>
    <property type="match status" value="1"/>
</dbReference>
<dbReference type="SMART" id="SM00220">
    <property type="entry name" value="S_TKc"/>
    <property type="match status" value="1"/>
</dbReference>
<dbReference type="Gene3D" id="1.10.510.10">
    <property type="entry name" value="Transferase(Phosphotransferase) domain 1"/>
    <property type="match status" value="1"/>
</dbReference>
<evidence type="ECO:0000256" key="2">
    <source>
        <dbReference type="ARBA" id="ARBA00022741"/>
    </source>
</evidence>
<evidence type="ECO:0000256" key="4">
    <source>
        <dbReference type="ARBA" id="ARBA00022840"/>
    </source>
</evidence>
<dbReference type="Pfam" id="PF00069">
    <property type="entry name" value="Pkinase"/>
    <property type="match status" value="1"/>
</dbReference>
<feature type="region of interest" description="Disordered" evidence="5">
    <location>
        <begin position="270"/>
        <end position="384"/>
    </location>
</feature>
<dbReference type="PANTHER" id="PTHR43289:SF6">
    <property type="entry name" value="SERINE_THREONINE-PROTEIN KINASE NEKL-3"/>
    <property type="match status" value="1"/>
</dbReference>
<dbReference type="GO" id="GO:0004674">
    <property type="term" value="F:protein serine/threonine kinase activity"/>
    <property type="evidence" value="ECO:0007669"/>
    <property type="project" value="TreeGrafter"/>
</dbReference>
<evidence type="ECO:0000313" key="9">
    <source>
        <dbReference type="Proteomes" id="UP000075604"/>
    </source>
</evidence>
<dbReference type="PROSITE" id="PS50011">
    <property type="entry name" value="PROTEIN_KINASE_DOM"/>
    <property type="match status" value="1"/>
</dbReference>
<keyword evidence="3" id="KW-0418">Kinase</keyword>
<dbReference type="Proteomes" id="UP000075604">
    <property type="component" value="Unassembled WGS sequence"/>
</dbReference>